<dbReference type="CDD" id="cd05289">
    <property type="entry name" value="MDR_like_2"/>
    <property type="match status" value="1"/>
</dbReference>
<gene>
    <name evidence="4" type="ORF">G3I53_05990</name>
</gene>
<dbReference type="GO" id="GO:0016651">
    <property type="term" value="F:oxidoreductase activity, acting on NAD(P)H"/>
    <property type="evidence" value="ECO:0007669"/>
    <property type="project" value="TreeGrafter"/>
</dbReference>
<keyword evidence="1" id="KW-0521">NADP</keyword>
<protein>
    <submittedName>
        <fullName evidence="4">NADP-dependent oxidoreductase</fullName>
    </submittedName>
</protein>
<reference evidence="4" key="1">
    <citation type="submission" date="2020-01" db="EMBL/GenBank/DDBJ databases">
        <title>Insect and environment-associated Actinomycetes.</title>
        <authorList>
            <person name="Currrie C."/>
            <person name="Chevrette M."/>
            <person name="Carlson C."/>
            <person name="Stubbendieck R."/>
            <person name="Wendt-Pienkowski E."/>
        </authorList>
    </citation>
    <scope>NUCLEOTIDE SEQUENCE</scope>
    <source>
        <strain evidence="4">SID14436</strain>
    </source>
</reference>
<dbReference type="Gene3D" id="3.40.50.720">
    <property type="entry name" value="NAD(P)-binding Rossmann-like Domain"/>
    <property type="match status" value="1"/>
</dbReference>
<comment type="caution">
    <text evidence="4">The sequence shown here is derived from an EMBL/GenBank/DDBJ whole genome shotgun (WGS) entry which is preliminary data.</text>
</comment>
<dbReference type="RefSeq" id="WP_164335955.1">
    <property type="nucleotide sequence ID" value="NZ_JAAGMD010000162.1"/>
</dbReference>
<evidence type="ECO:0000256" key="1">
    <source>
        <dbReference type="ARBA" id="ARBA00022857"/>
    </source>
</evidence>
<organism evidence="4">
    <name type="scientific">Streptomyces sp. SID14436</name>
    <dbReference type="NCBI Taxonomy" id="2706070"/>
    <lineage>
        <taxon>Bacteria</taxon>
        <taxon>Bacillati</taxon>
        <taxon>Actinomycetota</taxon>
        <taxon>Actinomycetes</taxon>
        <taxon>Kitasatosporales</taxon>
        <taxon>Streptomycetaceae</taxon>
        <taxon>Streptomyces</taxon>
    </lineage>
</organism>
<dbReference type="PANTHER" id="PTHR48106">
    <property type="entry name" value="QUINONE OXIDOREDUCTASE PIG3-RELATED"/>
    <property type="match status" value="1"/>
</dbReference>
<name>A0A6G3QQF2_9ACTN</name>
<sequence length="302" mass="30670">MRAVVLTTYGGPEVLTVREVPEPDGPGPDGVLVRSAAVAVNPVDLQTRAGLHAERTPSGPPMILGWDLAGTVTAVGEAVTGFAVGDHVVAMSAQLATGRGTHAERVALPADAIAHAPSSVPLSDAAGLPLAGLTAWQALGILALPERASVLITGALGAVGGLAVQLARRRGLTVVAHIRSARDAEQARALGADRVVDERCLPDAGVDGLLETAGLPRAITAVRDGGRAVSIVPTRVPAPERGIEVVVSYVEQSGADLATLCALVDGGELRLRTARRLGFADAAEAHRLLAAGGVRGKLVLLP</sequence>
<dbReference type="GO" id="GO:0070402">
    <property type="term" value="F:NADPH binding"/>
    <property type="evidence" value="ECO:0007669"/>
    <property type="project" value="TreeGrafter"/>
</dbReference>
<keyword evidence="2" id="KW-0560">Oxidoreductase</keyword>
<dbReference type="Gene3D" id="3.90.180.10">
    <property type="entry name" value="Medium-chain alcohol dehydrogenases, catalytic domain"/>
    <property type="match status" value="1"/>
</dbReference>
<feature type="domain" description="Enoyl reductase (ER)" evidence="3">
    <location>
        <begin position="10"/>
        <end position="300"/>
    </location>
</feature>
<dbReference type="InterPro" id="IPR013154">
    <property type="entry name" value="ADH-like_N"/>
</dbReference>
<dbReference type="Pfam" id="PF08240">
    <property type="entry name" value="ADH_N"/>
    <property type="match status" value="1"/>
</dbReference>
<dbReference type="SUPFAM" id="SSF51735">
    <property type="entry name" value="NAD(P)-binding Rossmann-fold domains"/>
    <property type="match status" value="1"/>
</dbReference>
<evidence type="ECO:0000313" key="4">
    <source>
        <dbReference type="EMBL" id="NEA85611.1"/>
    </source>
</evidence>
<dbReference type="SUPFAM" id="SSF50129">
    <property type="entry name" value="GroES-like"/>
    <property type="match status" value="1"/>
</dbReference>
<dbReference type="EMBL" id="JAAGMD010000162">
    <property type="protein sequence ID" value="NEA85611.1"/>
    <property type="molecule type" value="Genomic_DNA"/>
</dbReference>
<proteinExistence type="predicted"/>
<accession>A0A6G3QQF2</accession>
<evidence type="ECO:0000259" key="3">
    <source>
        <dbReference type="SMART" id="SM00829"/>
    </source>
</evidence>
<dbReference type="InterPro" id="IPR020843">
    <property type="entry name" value="ER"/>
</dbReference>
<dbReference type="Pfam" id="PF13602">
    <property type="entry name" value="ADH_zinc_N_2"/>
    <property type="match status" value="1"/>
</dbReference>
<dbReference type="InterPro" id="IPR011032">
    <property type="entry name" value="GroES-like_sf"/>
</dbReference>
<dbReference type="AlphaFoldDB" id="A0A6G3QQF2"/>
<dbReference type="SMART" id="SM00829">
    <property type="entry name" value="PKS_ER"/>
    <property type="match status" value="1"/>
</dbReference>
<evidence type="ECO:0000256" key="2">
    <source>
        <dbReference type="ARBA" id="ARBA00023002"/>
    </source>
</evidence>
<dbReference type="InterPro" id="IPR036291">
    <property type="entry name" value="NAD(P)-bd_dom_sf"/>
</dbReference>